<evidence type="ECO:0000313" key="8">
    <source>
        <dbReference type="EMBL" id="TGO28168.1"/>
    </source>
</evidence>
<evidence type="ECO:0000256" key="2">
    <source>
        <dbReference type="ARBA" id="ARBA00010617"/>
    </source>
</evidence>
<dbReference type="AlphaFoldDB" id="A0A4Z1FWV6"/>
<dbReference type="InterPro" id="IPR047146">
    <property type="entry name" value="Cyt_P450_E_CYP52_fungi"/>
</dbReference>
<dbReference type="PANTHER" id="PTHR24287:SF19">
    <property type="entry name" value="CYTOCHROME P450"/>
    <property type="match status" value="1"/>
</dbReference>
<evidence type="ECO:0000256" key="6">
    <source>
        <dbReference type="ARBA" id="ARBA00023026"/>
    </source>
</evidence>
<keyword evidence="6" id="KW-0843">Virulence</keyword>
<organism evidence="8 9">
    <name type="scientific">Botrytis paeoniae</name>
    <dbReference type="NCBI Taxonomy" id="278948"/>
    <lineage>
        <taxon>Eukaryota</taxon>
        <taxon>Fungi</taxon>
        <taxon>Dikarya</taxon>
        <taxon>Ascomycota</taxon>
        <taxon>Pezizomycotina</taxon>
        <taxon>Leotiomycetes</taxon>
        <taxon>Helotiales</taxon>
        <taxon>Sclerotiniaceae</taxon>
        <taxon>Botrytis</taxon>
    </lineage>
</organism>
<evidence type="ECO:0008006" key="10">
    <source>
        <dbReference type="Google" id="ProtNLM"/>
    </source>
</evidence>
<dbReference type="GO" id="GO:0004497">
    <property type="term" value="F:monooxygenase activity"/>
    <property type="evidence" value="ECO:0007669"/>
    <property type="project" value="UniProtKB-KW"/>
</dbReference>
<keyword evidence="7" id="KW-0503">Monooxygenase</keyword>
<dbReference type="Pfam" id="PF00067">
    <property type="entry name" value="p450"/>
    <property type="match status" value="1"/>
</dbReference>
<keyword evidence="4" id="KW-0560">Oxidoreductase</keyword>
<dbReference type="GO" id="GO:0016705">
    <property type="term" value="F:oxidoreductase activity, acting on paired donors, with incorporation or reduction of molecular oxygen"/>
    <property type="evidence" value="ECO:0007669"/>
    <property type="project" value="InterPro"/>
</dbReference>
<evidence type="ECO:0000256" key="3">
    <source>
        <dbReference type="ARBA" id="ARBA00022723"/>
    </source>
</evidence>
<reference evidence="8 9" key="1">
    <citation type="submission" date="2017-12" db="EMBL/GenBank/DDBJ databases">
        <title>Comparative genomics of Botrytis spp.</title>
        <authorList>
            <person name="Valero-Jimenez C.A."/>
            <person name="Tapia P."/>
            <person name="Veloso J."/>
            <person name="Silva-Moreno E."/>
            <person name="Staats M."/>
            <person name="Valdes J.H."/>
            <person name="Van Kan J.A.L."/>
        </authorList>
    </citation>
    <scope>NUCLEOTIDE SEQUENCE [LARGE SCALE GENOMIC DNA]</scope>
    <source>
        <strain evidence="8 9">Bp0003</strain>
    </source>
</reference>
<dbReference type="InterPro" id="IPR036396">
    <property type="entry name" value="Cyt_P450_sf"/>
</dbReference>
<proteinExistence type="inferred from homology"/>
<dbReference type="SUPFAM" id="SSF48264">
    <property type="entry name" value="Cytochrome P450"/>
    <property type="match status" value="1"/>
</dbReference>
<accession>A0A4Z1FWV6</accession>
<keyword evidence="3" id="KW-0479">Metal-binding</keyword>
<dbReference type="PANTHER" id="PTHR24287">
    <property type="entry name" value="P450, PUTATIVE (EUROFUNG)-RELATED"/>
    <property type="match status" value="1"/>
</dbReference>
<keyword evidence="9" id="KW-1185">Reference proteome</keyword>
<comment type="cofactor">
    <cofactor evidence="1">
        <name>heme</name>
        <dbReference type="ChEBI" id="CHEBI:30413"/>
    </cofactor>
</comment>
<sequence>MDIRLAIIPRDGTTVDLLPLSKRLFLDNSAELIFCNSINTLKPGKGQFDTEKFLAAFDTVLQGIGLRVALGKFALLQSLDRSWKKARDEKKRKNTSSPTNSASPDRRLVLLDELLKTTQDRVSLRSQLLNIFLPARDQTAIAVGNIFFNLARHPEVWNRLQNEVSKYDEPLTYEPLKQMKYAKAIVNESLRILAPSGRSIRSCGEDCILPTGGGSDGKDPVLVVRGTEVNYIFRSMHLDKDIWSADADEFKPERWEKIETAQLRAYIPFSKGDRVCSEQQMVLNEYVYILVRFARMFKSLENRDPGKRFVEQHKLQTESRNGVKVSFGL</sequence>
<dbReference type="InterPro" id="IPR001128">
    <property type="entry name" value="Cyt_P450"/>
</dbReference>
<dbReference type="GO" id="GO:0005506">
    <property type="term" value="F:iron ion binding"/>
    <property type="evidence" value="ECO:0007669"/>
    <property type="project" value="InterPro"/>
</dbReference>
<evidence type="ECO:0000256" key="4">
    <source>
        <dbReference type="ARBA" id="ARBA00023002"/>
    </source>
</evidence>
<dbReference type="GO" id="GO:0020037">
    <property type="term" value="F:heme binding"/>
    <property type="evidence" value="ECO:0007669"/>
    <property type="project" value="InterPro"/>
</dbReference>
<evidence type="ECO:0000256" key="5">
    <source>
        <dbReference type="ARBA" id="ARBA00023004"/>
    </source>
</evidence>
<dbReference type="Proteomes" id="UP000297910">
    <property type="component" value="Unassembled WGS sequence"/>
</dbReference>
<dbReference type="PRINTS" id="PR00385">
    <property type="entry name" value="P450"/>
</dbReference>
<comment type="similarity">
    <text evidence="2">Belongs to the cytochrome P450 family.</text>
</comment>
<comment type="caution">
    <text evidence="8">The sequence shown here is derived from an EMBL/GenBank/DDBJ whole genome shotgun (WGS) entry which is preliminary data.</text>
</comment>
<protein>
    <recommendedName>
        <fullName evidence="10">Cytochrome P450</fullName>
    </recommendedName>
</protein>
<keyword evidence="5" id="KW-0408">Iron</keyword>
<evidence type="ECO:0000256" key="7">
    <source>
        <dbReference type="ARBA" id="ARBA00023033"/>
    </source>
</evidence>
<dbReference type="Gene3D" id="1.10.630.10">
    <property type="entry name" value="Cytochrome P450"/>
    <property type="match status" value="1"/>
</dbReference>
<evidence type="ECO:0000313" key="9">
    <source>
        <dbReference type="Proteomes" id="UP000297910"/>
    </source>
</evidence>
<dbReference type="EMBL" id="PQXI01000031">
    <property type="protein sequence ID" value="TGO28168.1"/>
    <property type="molecule type" value="Genomic_DNA"/>
</dbReference>
<gene>
    <name evidence="8" type="ORF">BPAE_0031g00330</name>
</gene>
<name>A0A4Z1FWV6_9HELO</name>
<evidence type="ECO:0000256" key="1">
    <source>
        <dbReference type="ARBA" id="ARBA00001971"/>
    </source>
</evidence>